<keyword evidence="3" id="KW-1185">Reference proteome</keyword>
<reference evidence="2 3" key="1">
    <citation type="submission" date="2020-06" db="EMBL/GenBank/DDBJ databases">
        <authorList>
            <person name="Li R."/>
            <person name="Bekaert M."/>
        </authorList>
    </citation>
    <scope>NUCLEOTIDE SEQUENCE [LARGE SCALE GENOMIC DNA]</scope>
    <source>
        <strain evidence="3">wild</strain>
    </source>
</reference>
<accession>A0A6J8AYW5</accession>
<dbReference type="EMBL" id="CACVKT020002026">
    <property type="protein sequence ID" value="CAC5374584.1"/>
    <property type="molecule type" value="Genomic_DNA"/>
</dbReference>
<proteinExistence type="predicted"/>
<evidence type="ECO:0000313" key="2">
    <source>
        <dbReference type="EMBL" id="CAC5374584.1"/>
    </source>
</evidence>
<feature type="compositionally biased region" description="Polar residues" evidence="1">
    <location>
        <begin position="81"/>
        <end position="90"/>
    </location>
</feature>
<dbReference type="AlphaFoldDB" id="A0A6J8AYW5"/>
<evidence type="ECO:0000256" key="1">
    <source>
        <dbReference type="SAM" id="MobiDB-lite"/>
    </source>
</evidence>
<gene>
    <name evidence="2" type="ORF">MCOR_11912</name>
</gene>
<dbReference type="OrthoDB" id="6153729at2759"/>
<protein>
    <submittedName>
        <fullName evidence="2">Uncharacterized protein</fullName>
    </submittedName>
</protein>
<organism evidence="2 3">
    <name type="scientific">Mytilus coruscus</name>
    <name type="common">Sea mussel</name>
    <dbReference type="NCBI Taxonomy" id="42192"/>
    <lineage>
        <taxon>Eukaryota</taxon>
        <taxon>Metazoa</taxon>
        <taxon>Spiralia</taxon>
        <taxon>Lophotrochozoa</taxon>
        <taxon>Mollusca</taxon>
        <taxon>Bivalvia</taxon>
        <taxon>Autobranchia</taxon>
        <taxon>Pteriomorphia</taxon>
        <taxon>Mytilida</taxon>
        <taxon>Mytiloidea</taxon>
        <taxon>Mytilidae</taxon>
        <taxon>Mytilinae</taxon>
        <taxon>Mytilus</taxon>
    </lineage>
</organism>
<feature type="region of interest" description="Disordered" evidence="1">
    <location>
        <begin position="81"/>
        <end position="121"/>
    </location>
</feature>
<dbReference type="Proteomes" id="UP000507470">
    <property type="component" value="Unassembled WGS sequence"/>
</dbReference>
<evidence type="ECO:0000313" key="3">
    <source>
        <dbReference type="Proteomes" id="UP000507470"/>
    </source>
</evidence>
<sequence length="228" mass="25544">MEAEYIEFNTTNSMAKKDQPMSDSGTKTKQYQYLKNCQKSEYDRCVMERIEEQGSVFTMIGVSWRIEEQARRIVERGSSIIPQENDNGARNSWKCHKGSDGGRASHRGNDKTPSTQPSTCGHEAYTYSLVYPRNVADVPYKENLVNRSNDTDVANIEGNATDVAYIDSLVGRGNDTDAGNIDSLVDRSNDTDVANIESLVDRSNDTDEANIESLVDRSNDTDEAYIER</sequence>
<name>A0A6J8AYW5_MYTCO</name>